<evidence type="ECO:0000256" key="3">
    <source>
        <dbReference type="ARBA" id="ARBA00023123"/>
    </source>
</evidence>
<name>A0A2R5GQ75_9STRA</name>
<comment type="caution">
    <text evidence="10">The sequence shown here is derived from an EMBL/GenBank/DDBJ whole genome shotgun (WGS) entry which is preliminary data.</text>
</comment>
<dbReference type="InterPro" id="IPR001849">
    <property type="entry name" value="PH_domain"/>
</dbReference>
<evidence type="ECO:0000256" key="4">
    <source>
        <dbReference type="ARBA" id="ARBA00023175"/>
    </source>
</evidence>
<evidence type="ECO:0000313" key="10">
    <source>
        <dbReference type="EMBL" id="GBG33017.1"/>
    </source>
</evidence>
<dbReference type="SUPFAM" id="SSF50729">
    <property type="entry name" value="PH domain-like"/>
    <property type="match status" value="1"/>
</dbReference>
<dbReference type="SUPFAM" id="SSF52540">
    <property type="entry name" value="P-loop containing nucleoside triphosphate hydrolases"/>
    <property type="match status" value="1"/>
</dbReference>
<dbReference type="GO" id="GO:0016459">
    <property type="term" value="C:myosin complex"/>
    <property type="evidence" value="ECO:0007669"/>
    <property type="project" value="UniProtKB-KW"/>
</dbReference>
<keyword evidence="1 6" id="KW-0547">Nucleotide-binding</keyword>
<dbReference type="InterPro" id="IPR027417">
    <property type="entry name" value="P-loop_NTPase"/>
</dbReference>
<dbReference type="PROSITE" id="PS51456">
    <property type="entry name" value="MYOSIN_MOTOR"/>
    <property type="match status" value="1"/>
</dbReference>
<accession>A0A2R5GQ75</accession>
<keyword evidence="4 6" id="KW-0505">Motor protein</keyword>
<dbReference type="PANTHER" id="PTHR13140:SF706">
    <property type="entry name" value="DILUTE CLASS UNCONVENTIONAL MYOSIN, ISOFORM C"/>
    <property type="match status" value="1"/>
</dbReference>
<dbReference type="GO" id="GO:0005524">
    <property type="term" value="F:ATP binding"/>
    <property type="evidence" value="ECO:0007669"/>
    <property type="project" value="UniProtKB-UniRule"/>
</dbReference>
<organism evidence="10 11">
    <name type="scientific">Hondaea fermentalgiana</name>
    <dbReference type="NCBI Taxonomy" id="2315210"/>
    <lineage>
        <taxon>Eukaryota</taxon>
        <taxon>Sar</taxon>
        <taxon>Stramenopiles</taxon>
        <taxon>Bigyra</taxon>
        <taxon>Labyrinthulomycetes</taxon>
        <taxon>Thraustochytrida</taxon>
        <taxon>Thraustochytriidae</taxon>
        <taxon>Hondaea</taxon>
    </lineage>
</organism>
<reference evidence="10 11" key="1">
    <citation type="submission" date="2017-12" db="EMBL/GenBank/DDBJ databases">
        <title>Sequencing, de novo assembly and annotation of complete genome of a new Thraustochytrid species, strain FCC1311.</title>
        <authorList>
            <person name="Sedici K."/>
            <person name="Godart F."/>
            <person name="Aiese Cigliano R."/>
            <person name="Sanseverino W."/>
            <person name="Barakat M."/>
            <person name="Ortet P."/>
            <person name="Marechal E."/>
            <person name="Cagnac O."/>
            <person name="Amato A."/>
        </authorList>
    </citation>
    <scope>NUCLEOTIDE SEQUENCE [LARGE SCALE GENOMIC DNA]</scope>
</reference>
<dbReference type="Gene3D" id="1.20.120.720">
    <property type="entry name" value="Myosin VI head, motor domain, U50 subdomain"/>
    <property type="match status" value="1"/>
</dbReference>
<evidence type="ECO:0000256" key="5">
    <source>
        <dbReference type="ARBA" id="ARBA00023203"/>
    </source>
</evidence>
<dbReference type="Pfam" id="PF00063">
    <property type="entry name" value="Myosin_head"/>
    <property type="match status" value="2"/>
</dbReference>
<keyword evidence="11" id="KW-1185">Reference proteome</keyword>
<dbReference type="OrthoDB" id="6108017at2759"/>
<dbReference type="SMART" id="SM00015">
    <property type="entry name" value="IQ"/>
    <property type="match status" value="4"/>
</dbReference>
<comment type="similarity">
    <text evidence="6">Belongs to the TRAFAC class myosin-kinesin ATPase superfamily. Myosin family.</text>
</comment>
<dbReference type="Gene3D" id="2.60.40.150">
    <property type="entry name" value="C2 domain"/>
    <property type="match status" value="1"/>
</dbReference>
<dbReference type="InterPro" id="IPR000048">
    <property type="entry name" value="IQ_motif_EF-hand-BS"/>
</dbReference>
<dbReference type="InterPro" id="IPR011993">
    <property type="entry name" value="PH-like_dom_sf"/>
</dbReference>
<dbReference type="PANTHER" id="PTHR13140">
    <property type="entry name" value="MYOSIN"/>
    <property type="match status" value="1"/>
</dbReference>
<dbReference type="GO" id="GO:0016020">
    <property type="term" value="C:membrane"/>
    <property type="evidence" value="ECO:0007669"/>
    <property type="project" value="TreeGrafter"/>
</dbReference>
<feature type="domain" description="PH" evidence="8">
    <location>
        <begin position="1278"/>
        <end position="1382"/>
    </location>
</feature>
<gene>
    <name evidence="10" type="ORF">FCC1311_092412</name>
</gene>
<dbReference type="CDD" id="cd00124">
    <property type="entry name" value="MYSc"/>
    <property type="match status" value="1"/>
</dbReference>
<feature type="domain" description="Myosin motor" evidence="9">
    <location>
        <begin position="61"/>
        <end position="971"/>
    </location>
</feature>
<feature type="binding site" evidence="6">
    <location>
        <begin position="153"/>
        <end position="160"/>
    </location>
    <ligand>
        <name>ATP</name>
        <dbReference type="ChEBI" id="CHEBI:30616"/>
    </ligand>
</feature>
<evidence type="ECO:0000256" key="7">
    <source>
        <dbReference type="SAM" id="MobiDB-lite"/>
    </source>
</evidence>
<dbReference type="GO" id="GO:0000146">
    <property type="term" value="F:microfilament motor activity"/>
    <property type="evidence" value="ECO:0007669"/>
    <property type="project" value="TreeGrafter"/>
</dbReference>
<dbReference type="SMART" id="SM00233">
    <property type="entry name" value="PH"/>
    <property type="match status" value="1"/>
</dbReference>
<dbReference type="Gene3D" id="1.10.10.820">
    <property type="match status" value="1"/>
</dbReference>
<evidence type="ECO:0000259" key="9">
    <source>
        <dbReference type="PROSITE" id="PS51456"/>
    </source>
</evidence>
<dbReference type="Gene3D" id="1.20.5.4820">
    <property type="match status" value="1"/>
</dbReference>
<evidence type="ECO:0000313" key="11">
    <source>
        <dbReference type="Proteomes" id="UP000241890"/>
    </source>
</evidence>
<dbReference type="PRINTS" id="PR00193">
    <property type="entry name" value="MYOSINHEAVY"/>
</dbReference>
<keyword evidence="5 6" id="KW-0009">Actin-binding</keyword>
<dbReference type="InParanoid" id="A0A2R5GQ75"/>
<dbReference type="Gene3D" id="3.40.850.10">
    <property type="entry name" value="Kinesin motor domain"/>
    <property type="match status" value="2"/>
</dbReference>
<dbReference type="InterPro" id="IPR035892">
    <property type="entry name" value="C2_domain_sf"/>
</dbReference>
<feature type="region of interest" description="Disordered" evidence="7">
    <location>
        <begin position="1545"/>
        <end position="1592"/>
    </location>
</feature>
<protein>
    <submittedName>
        <fullName evidence="10">Myosin-VIIa</fullName>
    </submittedName>
</protein>
<dbReference type="Pfam" id="PF00169">
    <property type="entry name" value="PH"/>
    <property type="match status" value="1"/>
</dbReference>
<evidence type="ECO:0000259" key="8">
    <source>
        <dbReference type="PROSITE" id="PS50003"/>
    </source>
</evidence>
<dbReference type="InterPro" id="IPR036961">
    <property type="entry name" value="Kinesin_motor_dom_sf"/>
</dbReference>
<dbReference type="PROSITE" id="PS50096">
    <property type="entry name" value="IQ"/>
    <property type="match status" value="3"/>
</dbReference>
<keyword evidence="2 6" id="KW-0067">ATP-binding</keyword>
<dbReference type="Gene3D" id="1.20.58.530">
    <property type="match status" value="1"/>
</dbReference>
<dbReference type="Gene3D" id="1.25.40.20">
    <property type="entry name" value="Ankyrin repeat-containing domain"/>
    <property type="match status" value="1"/>
</dbReference>
<dbReference type="GO" id="GO:0051015">
    <property type="term" value="F:actin filament binding"/>
    <property type="evidence" value="ECO:0007669"/>
    <property type="project" value="TreeGrafter"/>
</dbReference>
<dbReference type="Gene3D" id="2.30.29.30">
    <property type="entry name" value="Pleckstrin-homology domain (PH domain)/Phosphotyrosine-binding domain (PTB)"/>
    <property type="match status" value="1"/>
</dbReference>
<feature type="compositionally biased region" description="Acidic residues" evidence="7">
    <location>
        <begin position="714"/>
        <end position="727"/>
    </location>
</feature>
<dbReference type="Pfam" id="PF00612">
    <property type="entry name" value="IQ"/>
    <property type="match status" value="1"/>
</dbReference>
<keyword evidence="3 6" id="KW-0518">Myosin</keyword>
<feature type="region of interest" description="Actin-binding" evidence="6">
    <location>
        <begin position="836"/>
        <end position="858"/>
    </location>
</feature>
<dbReference type="Proteomes" id="UP000241890">
    <property type="component" value="Unassembled WGS sequence"/>
</dbReference>
<sequence length="1738" mass="194130">MADMESPQRTWGPDEKECWRLFDVKVMDSEKSVVHVCDKREGKMQTFNLSEVHSFDPSHLVDLDNISDMNNVHEGPLLDLLRRRYAKNVIYTFTGDILISMNPYKGIPGIYKLPQRGVVTSEDAKPHLFTVAARALEHLRENPAEEQTIIINGESGAGKTEASKHIIKLLSHLSSDSGETSPDDVALRNVQSQIIDTNLLLEEFGNAKTVRNDNSSRFGKYIRLEYQNAGLSRQNALLTGAHISYFLLETSRIVSRSSKERNYHVFYALCEGASDEERQVLGIQHAKAYRYLQPASKPTAGKTPDAGDDSDAYSIAGRDEQEVWCELKKSLRRVGLDDNDMLEISRGLATILELGNIEVKEREKHTNDSETVQNVVVAEVDRTQPALVHMTELLGLEVEAVCRALTGRIVVSNSARGSMQRVELSRSQAIESINALAKAIYSRLFDWLLVQINLLLAGEAAAATTTADLCSCIGILDIYGFEILEHNSFEQLCINFANERLQRQFNSKVFDAEQERYLVEGVAWAMEDFGVDNQPCIDLIGQTRLGILSILDEQTLMLYHAMGISSGTSIKRSARQVEEQLLQKLHTAHGGKHPNYIKPRIAGTTFKVRHFAGVVEYDVIEFPRKNTDTLHSDLIMLMSGSTRPFVRGLFQRDVDEFSREQEQRSAIAKKRIFQTNSTRQISELDRKLNRRRMVDGDAENHAPNQSSSRLLNDCAEEEEEVEEDQSATDEGSLGESSPTPPADNASGDLEQEGKNEDNDDDGDDDDDGSGSVRAPQHSSARYHHRTGSMVENIFSAEGLRANFASESGQGSAAQLTKASRVFAARNTVGFRFKQQLHGLMTILDAARPHYIRCIKPNARKMPDLFESDLVLEQLRYIGVLETVRIRKTGYPVRFRFPEFCARYDLLLRDNGLRDLSNDELSVDESGGISDGMREVIRRTLDTNLEPGQWQVGNTSVFLRDHQNDALDAALRRVQGERATRIQALMRQAMQRRRFESHLRKKGAATQLQAFARMCKASKAFKAKIAEKRRVEAIWQRLAEQLYKKHQEKRASAIQQWTRVCLDRKRNAAAAKMQSIARVFLAKRLAKRERIRQGTERAQEEAAVKLQALVRGVLSRAKVCGLKRWRKAAERLQVALRAFWRNRQLARRMQALHEAALAGKFEVLKSTCEQALDEDWEVCGVRWWKRNFCTLLHSAVVSGSVETVRFILEEEAGSAVHGIALSHSVDGAGNSALHEASRLKSEACFDLCNLLVDHVGANSMPPEEDEMRRAARGNNAEDDKVMRDLLLKRKVRKTFHRRVVMLDPSKGTLSYFKSKQQTTPRCALNLGKECGTTLRVSDRYRNCFEIHSPDLLSNQCKAGRVLFKCSTQKQLQEWLSAIRGVEGVGFMAALSALERIDRISWSQVLAYILQENGQQQTVLHLAAARSLELTLWLMAVVSYQGPLSLVTFLETPDAAGLTARAHAAQAGRKDICAAIDKLQDTLNRSSKLASAGRRSITPRTLLSSAKSGGTYLSLYIGRLSIPGPEGLEDPVLIISVVNDVSANKLLEEEEEKEGSGRSSPQPAQLKPEPSSASLHGAVKAAQSRAASTKESDLVEERIVLHPLHVKASTSEDGNTLTNTSLNFGAMWHMQTPLEQLSNSVTVVLQLCHGKSHNKVKSIVRLPFNARTIGVGTLSPGPQEMVPAEVDLTRNPGPFARAVALLGLNKKHVAAPLDPTKEYEVMNVKVHYSLRSQPCVNCFE</sequence>
<dbReference type="InterPro" id="IPR036770">
    <property type="entry name" value="Ankyrin_rpt-contain_sf"/>
</dbReference>
<evidence type="ECO:0000256" key="2">
    <source>
        <dbReference type="ARBA" id="ARBA00022840"/>
    </source>
</evidence>
<dbReference type="GO" id="GO:0005737">
    <property type="term" value="C:cytoplasm"/>
    <property type="evidence" value="ECO:0007669"/>
    <property type="project" value="TreeGrafter"/>
</dbReference>
<proteinExistence type="inferred from homology"/>
<dbReference type="GO" id="GO:0007015">
    <property type="term" value="P:actin filament organization"/>
    <property type="evidence" value="ECO:0007669"/>
    <property type="project" value="TreeGrafter"/>
</dbReference>
<dbReference type="SMART" id="SM00242">
    <property type="entry name" value="MYSc"/>
    <property type="match status" value="1"/>
</dbReference>
<feature type="compositionally biased region" description="Acidic residues" evidence="7">
    <location>
        <begin position="757"/>
        <end position="768"/>
    </location>
</feature>
<feature type="compositionally biased region" description="Basic and acidic residues" evidence="7">
    <location>
        <begin position="683"/>
        <end position="700"/>
    </location>
</feature>
<dbReference type="PROSITE" id="PS50003">
    <property type="entry name" value="PH_DOMAIN"/>
    <property type="match status" value="1"/>
</dbReference>
<dbReference type="SUPFAM" id="SSF48403">
    <property type="entry name" value="Ankyrin repeat"/>
    <property type="match status" value="1"/>
</dbReference>
<dbReference type="InterPro" id="IPR001609">
    <property type="entry name" value="Myosin_head_motor_dom-like"/>
</dbReference>
<dbReference type="EMBL" id="BEYU01000139">
    <property type="protein sequence ID" value="GBG33017.1"/>
    <property type="molecule type" value="Genomic_DNA"/>
</dbReference>
<evidence type="ECO:0000256" key="6">
    <source>
        <dbReference type="PROSITE-ProRule" id="PRU00782"/>
    </source>
</evidence>
<evidence type="ECO:0000256" key="1">
    <source>
        <dbReference type="ARBA" id="ARBA00022741"/>
    </source>
</evidence>
<dbReference type="Gene3D" id="1.20.5.190">
    <property type="match status" value="1"/>
</dbReference>
<feature type="region of interest" description="Disordered" evidence="7">
    <location>
        <begin position="683"/>
        <end position="786"/>
    </location>
</feature>
<dbReference type="CDD" id="cd00821">
    <property type="entry name" value="PH"/>
    <property type="match status" value="1"/>
</dbReference>